<accession>A0A9P5ZIT0</accession>
<feature type="domain" description="Heterokaryon incompatibility" evidence="1">
    <location>
        <begin position="1"/>
        <end position="91"/>
    </location>
</feature>
<organism evidence="2 3">
    <name type="scientific">Pleurotus eryngii</name>
    <name type="common">Boletus of the steppes</name>
    <dbReference type="NCBI Taxonomy" id="5323"/>
    <lineage>
        <taxon>Eukaryota</taxon>
        <taxon>Fungi</taxon>
        <taxon>Dikarya</taxon>
        <taxon>Basidiomycota</taxon>
        <taxon>Agaricomycotina</taxon>
        <taxon>Agaricomycetes</taxon>
        <taxon>Agaricomycetidae</taxon>
        <taxon>Agaricales</taxon>
        <taxon>Pleurotineae</taxon>
        <taxon>Pleurotaceae</taxon>
        <taxon>Pleurotus</taxon>
    </lineage>
</organism>
<comment type="caution">
    <text evidence="2">The sequence shown here is derived from an EMBL/GenBank/DDBJ whole genome shotgun (WGS) entry which is preliminary data.</text>
</comment>
<dbReference type="PANTHER" id="PTHR10622">
    <property type="entry name" value="HET DOMAIN-CONTAINING PROTEIN"/>
    <property type="match status" value="1"/>
</dbReference>
<feature type="non-terminal residue" evidence="2">
    <location>
        <position position="240"/>
    </location>
</feature>
<dbReference type="AlphaFoldDB" id="A0A9P5ZIT0"/>
<dbReference type="EMBL" id="MU154738">
    <property type="protein sequence ID" value="KAF9488000.1"/>
    <property type="molecule type" value="Genomic_DNA"/>
</dbReference>
<reference evidence="2" key="1">
    <citation type="submission" date="2020-11" db="EMBL/GenBank/DDBJ databases">
        <authorList>
            <consortium name="DOE Joint Genome Institute"/>
            <person name="Ahrendt S."/>
            <person name="Riley R."/>
            <person name="Andreopoulos W."/>
            <person name="Labutti K."/>
            <person name="Pangilinan J."/>
            <person name="Ruiz-Duenas F.J."/>
            <person name="Barrasa J.M."/>
            <person name="Sanchez-Garcia M."/>
            <person name="Camarero S."/>
            <person name="Miyauchi S."/>
            <person name="Serrano A."/>
            <person name="Linde D."/>
            <person name="Babiker R."/>
            <person name="Drula E."/>
            <person name="Ayuso-Fernandez I."/>
            <person name="Pacheco R."/>
            <person name="Padilla G."/>
            <person name="Ferreira P."/>
            <person name="Barriuso J."/>
            <person name="Kellner H."/>
            <person name="Castanera R."/>
            <person name="Alfaro M."/>
            <person name="Ramirez L."/>
            <person name="Pisabarro A.G."/>
            <person name="Kuo A."/>
            <person name="Tritt A."/>
            <person name="Lipzen A."/>
            <person name="He G."/>
            <person name="Yan M."/>
            <person name="Ng V."/>
            <person name="Cullen D."/>
            <person name="Martin F."/>
            <person name="Rosso M.-N."/>
            <person name="Henrissat B."/>
            <person name="Hibbett D."/>
            <person name="Martinez A.T."/>
            <person name="Grigoriev I.V."/>
        </authorList>
    </citation>
    <scope>NUCLEOTIDE SEQUENCE</scope>
    <source>
        <strain evidence="2">ATCC 90797</strain>
    </source>
</reference>
<dbReference type="InterPro" id="IPR010730">
    <property type="entry name" value="HET"/>
</dbReference>
<evidence type="ECO:0000313" key="2">
    <source>
        <dbReference type="EMBL" id="KAF9488000.1"/>
    </source>
</evidence>
<sequence length="240" mass="27638">YAILSHRWCQDGQELCFDDLANISDPTVQGKQGFQKLVGFSRVVQSYYGCRYLWVDSICIDETDRNASIPLMFGWYRHAYACVIYLANSSTISEDTWSTRGWTLQEFLAASRIKCFASDWRPVACNFEGDIVSKLKFDACRGYPEYFPSKLTYWESPTNHRIGGVRWQSYTSGADEAFWMFIAMGSRQTLKPEDMVYSLISALDLDIPLEYGEGFDSAFCRLQVAILTQTHYRHILSWMG</sequence>
<keyword evidence="3" id="KW-1185">Reference proteome</keyword>
<dbReference type="PANTHER" id="PTHR10622:SF10">
    <property type="entry name" value="HET DOMAIN-CONTAINING PROTEIN"/>
    <property type="match status" value="1"/>
</dbReference>
<dbReference type="OrthoDB" id="5122891at2759"/>
<evidence type="ECO:0000259" key="1">
    <source>
        <dbReference type="Pfam" id="PF06985"/>
    </source>
</evidence>
<protein>
    <recommendedName>
        <fullName evidence="1">Heterokaryon incompatibility domain-containing protein</fullName>
    </recommendedName>
</protein>
<feature type="non-terminal residue" evidence="2">
    <location>
        <position position="1"/>
    </location>
</feature>
<dbReference type="Proteomes" id="UP000807025">
    <property type="component" value="Unassembled WGS sequence"/>
</dbReference>
<gene>
    <name evidence="2" type="ORF">BDN71DRAFT_1356869</name>
</gene>
<evidence type="ECO:0000313" key="3">
    <source>
        <dbReference type="Proteomes" id="UP000807025"/>
    </source>
</evidence>
<name>A0A9P5ZIT0_PLEER</name>
<proteinExistence type="predicted"/>
<dbReference type="Pfam" id="PF06985">
    <property type="entry name" value="HET"/>
    <property type="match status" value="1"/>
</dbReference>